<name>A0A6J7ATU7_9ZZZZ</name>
<sequence length="180" mass="19079">MAAWTMSAVVTKSDCFGERDVEPRGASDCGGHLRNLECMREPCALVVGRKHEHLGLASQSAESCSVQDAVAIAFEACSQRIWLLLELAVACACGSSGAGGQGFVFGILAGTSIEQPRLHGGRRRVAMGEDDAFVGGDTFHRPGPDLAARPRLVALRGGVCAAHVVEGYPPRPTHPRHHRV</sequence>
<proteinExistence type="predicted"/>
<evidence type="ECO:0000313" key="1">
    <source>
        <dbReference type="EMBL" id="CAB4836404.1"/>
    </source>
</evidence>
<organism evidence="1">
    <name type="scientific">freshwater metagenome</name>
    <dbReference type="NCBI Taxonomy" id="449393"/>
    <lineage>
        <taxon>unclassified sequences</taxon>
        <taxon>metagenomes</taxon>
        <taxon>ecological metagenomes</taxon>
    </lineage>
</organism>
<reference evidence="1" key="1">
    <citation type="submission" date="2020-05" db="EMBL/GenBank/DDBJ databases">
        <authorList>
            <person name="Chiriac C."/>
            <person name="Salcher M."/>
            <person name="Ghai R."/>
            <person name="Kavagutti S V."/>
        </authorList>
    </citation>
    <scope>NUCLEOTIDE SEQUENCE</scope>
</reference>
<accession>A0A6J7ATU7</accession>
<dbReference type="AlphaFoldDB" id="A0A6J7ATU7"/>
<protein>
    <submittedName>
        <fullName evidence="1">Unannotated protein</fullName>
    </submittedName>
</protein>
<dbReference type="EMBL" id="CAFAAV010000408">
    <property type="protein sequence ID" value="CAB4836404.1"/>
    <property type="molecule type" value="Genomic_DNA"/>
</dbReference>
<gene>
    <name evidence="1" type="ORF">UFOPK3099_03148</name>
</gene>